<dbReference type="Pfam" id="PF01370">
    <property type="entry name" value="Epimerase"/>
    <property type="match status" value="1"/>
</dbReference>
<dbReference type="EMBL" id="CP028919">
    <property type="protein sequence ID" value="AWB50722.1"/>
    <property type="molecule type" value="Genomic_DNA"/>
</dbReference>
<dbReference type="PANTHER" id="PTHR43245:SF23">
    <property type="entry name" value="NAD(P)-BINDING DOMAIN-CONTAINING PROTEIN"/>
    <property type="match status" value="1"/>
</dbReference>
<name>A0A2S0USH2_9RHOB</name>
<organism evidence="2 3">
    <name type="scientific">Paragemmobacter aquarius</name>
    <dbReference type="NCBI Taxonomy" id="2169400"/>
    <lineage>
        <taxon>Bacteria</taxon>
        <taxon>Pseudomonadati</taxon>
        <taxon>Pseudomonadota</taxon>
        <taxon>Alphaproteobacteria</taxon>
        <taxon>Rhodobacterales</taxon>
        <taxon>Paracoccaceae</taxon>
        <taxon>Paragemmobacter</taxon>
    </lineage>
</organism>
<dbReference type="AlphaFoldDB" id="A0A2S0USH2"/>
<gene>
    <name evidence="2" type="ORF">HYN69_18660</name>
</gene>
<dbReference type="KEGG" id="geh:HYN69_18660"/>
<keyword evidence="2" id="KW-0614">Plasmid</keyword>
<keyword evidence="3" id="KW-1185">Reference proteome</keyword>
<accession>A0A2S0USH2</accession>
<dbReference type="InterPro" id="IPR036291">
    <property type="entry name" value="NAD(P)-bd_dom_sf"/>
</dbReference>
<evidence type="ECO:0000259" key="1">
    <source>
        <dbReference type="Pfam" id="PF01370"/>
    </source>
</evidence>
<protein>
    <submittedName>
        <fullName evidence="2">NAD-dependent dehydratase</fullName>
    </submittedName>
</protein>
<evidence type="ECO:0000313" key="3">
    <source>
        <dbReference type="Proteomes" id="UP000244496"/>
    </source>
</evidence>
<dbReference type="Gene3D" id="3.40.50.720">
    <property type="entry name" value="NAD(P)-binding Rossmann-like Domain"/>
    <property type="match status" value="1"/>
</dbReference>
<dbReference type="CDD" id="cd08946">
    <property type="entry name" value="SDR_e"/>
    <property type="match status" value="1"/>
</dbReference>
<evidence type="ECO:0000313" key="2">
    <source>
        <dbReference type="EMBL" id="AWB50722.1"/>
    </source>
</evidence>
<proteinExistence type="predicted"/>
<geneLocation type="plasmid" evidence="2">
    <name>unnamed1</name>
</geneLocation>
<dbReference type="PANTHER" id="PTHR43245">
    <property type="entry name" value="BIFUNCTIONAL POLYMYXIN RESISTANCE PROTEIN ARNA"/>
    <property type="match status" value="1"/>
</dbReference>
<dbReference type="Proteomes" id="UP000244496">
    <property type="component" value="Plasmid unnamed1"/>
</dbReference>
<feature type="domain" description="NAD-dependent epimerase/dehydratase" evidence="1">
    <location>
        <begin position="8"/>
        <end position="241"/>
    </location>
</feature>
<reference evidence="2 3" key="1">
    <citation type="submission" date="2018-04" db="EMBL/GenBank/DDBJ databases">
        <title>Genome sequencing of Gemmobacter.</title>
        <authorList>
            <person name="Yi H."/>
            <person name="Baek M.-G."/>
        </authorList>
    </citation>
    <scope>NUCLEOTIDE SEQUENCE [LARGE SCALE GENOMIC DNA]</scope>
    <source>
        <strain evidence="2 3">HYN0069</strain>
        <plasmid evidence="3">Plasmid unnamed1</plasmid>
    </source>
</reference>
<dbReference type="OrthoDB" id="9795501at2"/>
<dbReference type="InterPro" id="IPR050177">
    <property type="entry name" value="Lipid_A_modif_metabolic_enz"/>
</dbReference>
<sequence length="351" mass="38579">MTRTLGRILVTGADGYIGAVLCPILMEQGYTVIGLDTGFYRRGWLYSDGKPRPMILTRDHRNITVNDLCGFDAVVHLAELSNDPLGENDPDLTLAVNHRGSVALAEKAKTAGVPRFVYASSCSIYGAGDDTWRTEESATAPQTAYARCKILVEQDVKALTDDSFTPVFLRNATAYGASPRQRFDIVLNNLCGLAHCTGEIRMTSDGMPWRPIVHVRDISAAIVSALRADPAAIAGEAFNVGRDDGNYRIREIAEIVGRAFPKAKITFGSDGGDTRSYRVSFAKIRRHMPDFECTWDAQRGAQELAALFSRINLTGTEFLSDPFTRLKELRYLQDTGQVDQSLFWTEAAPAA</sequence>
<dbReference type="InterPro" id="IPR001509">
    <property type="entry name" value="Epimerase_deHydtase"/>
</dbReference>
<dbReference type="RefSeq" id="WP_108437526.1">
    <property type="nucleotide sequence ID" value="NZ_CP028919.1"/>
</dbReference>
<dbReference type="SUPFAM" id="SSF51735">
    <property type="entry name" value="NAD(P)-binding Rossmann-fold domains"/>
    <property type="match status" value="1"/>
</dbReference>